<evidence type="ECO:0000313" key="10">
    <source>
        <dbReference type="Proteomes" id="UP000886653"/>
    </source>
</evidence>
<accession>A0A9P6N7I7</accession>
<keyword evidence="5" id="KW-0539">Nucleus</keyword>
<feature type="compositionally biased region" description="Basic and acidic residues" evidence="7">
    <location>
        <begin position="274"/>
        <end position="284"/>
    </location>
</feature>
<dbReference type="EMBL" id="MU167445">
    <property type="protein sequence ID" value="KAG0140427.1"/>
    <property type="molecule type" value="Genomic_DNA"/>
</dbReference>
<feature type="region of interest" description="Disordered" evidence="7">
    <location>
        <begin position="1"/>
        <end position="25"/>
    </location>
</feature>
<feature type="region of interest" description="Disordered" evidence="7">
    <location>
        <begin position="180"/>
        <end position="242"/>
    </location>
</feature>
<reference evidence="9" key="1">
    <citation type="submission" date="2013-11" db="EMBL/GenBank/DDBJ databases">
        <title>Genome sequence of the fusiform rust pathogen reveals effectors for host alternation and coevolution with pine.</title>
        <authorList>
            <consortium name="DOE Joint Genome Institute"/>
            <person name="Smith K."/>
            <person name="Pendleton A."/>
            <person name="Kubisiak T."/>
            <person name="Anderson C."/>
            <person name="Salamov A."/>
            <person name="Aerts A."/>
            <person name="Riley R."/>
            <person name="Clum A."/>
            <person name="Lindquist E."/>
            <person name="Ence D."/>
            <person name="Campbell M."/>
            <person name="Kronenberg Z."/>
            <person name="Feau N."/>
            <person name="Dhillon B."/>
            <person name="Hamelin R."/>
            <person name="Burleigh J."/>
            <person name="Smith J."/>
            <person name="Yandell M."/>
            <person name="Nelson C."/>
            <person name="Grigoriev I."/>
            <person name="Davis J."/>
        </authorList>
    </citation>
    <scope>NUCLEOTIDE SEQUENCE</scope>
    <source>
        <strain evidence="9">G11</strain>
    </source>
</reference>
<comment type="subcellular location">
    <subcellularLocation>
        <location evidence="1">Nucleus</location>
    </subcellularLocation>
</comment>
<dbReference type="SUPFAM" id="SSF47459">
    <property type="entry name" value="HLH, helix-loop-helix DNA-binding domain"/>
    <property type="match status" value="1"/>
</dbReference>
<evidence type="ECO:0000256" key="3">
    <source>
        <dbReference type="ARBA" id="ARBA00023125"/>
    </source>
</evidence>
<dbReference type="Proteomes" id="UP000886653">
    <property type="component" value="Unassembled WGS sequence"/>
</dbReference>
<keyword evidence="6" id="KW-0175">Coiled coil</keyword>
<feature type="region of interest" description="Disordered" evidence="7">
    <location>
        <begin position="254"/>
        <end position="346"/>
    </location>
</feature>
<evidence type="ECO:0000256" key="7">
    <source>
        <dbReference type="SAM" id="MobiDB-lite"/>
    </source>
</evidence>
<name>A0A9P6N7I7_9BASI</name>
<dbReference type="GO" id="GO:0005634">
    <property type="term" value="C:nucleus"/>
    <property type="evidence" value="ECO:0007669"/>
    <property type="project" value="UniProtKB-SubCell"/>
</dbReference>
<keyword evidence="2" id="KW-0805">Transcription regulation</keyword>
<evidence type="ECO:0000313" key="9">
    <source>
        <dbReference type="EMBL" id="KAG0140427.1"/>
    </source>
</evidence>
<dbReference type="GO" id="GO:0046983">
    <property type="term" value="F:protein dimerization activity"/>
    <property type="evidence" value="ECO:0007669"/>
    <property type="project" value="InterPro"/>
</dbReference>
<evidence type="ECO:0000256" key="5">
    <source>
        <dbReference type="ARBA" id="ARBA00023242"/>
    </source>
</evidence>
<dbReference type="GO" id="GO:0000978">
    <property type="term" value="F:RNA polymerase II cis-regulatory region sequence-specific DNA binding"/>
    <property type="evidence" value="ECO:0007669"/>
    <property type="project" value="TreeGrafter"/>
</dbReference>
<feature type="domain" description="BHLH" evidence="8">
    <location>
        <begin position="356"/>
        <end position="456"/>
    </location>
</feature>
<evidence type="ECO:0000256" key="4">
    <source>
        <dbReference type="ARBA" id="ARBA00023163"/>
    </source>
</evidence>
<dbReference type="PANTHER" id="PTHR15741">
    <property type="entry name" value="BASIC HELIX-LOOP-HELIX ZIP TRANSCRIPTION FACTOR"/>
    <property type="match status" value="1"/>
</dbReference>
<dbReference type="PANTHER" id="PTHR15741:SF27">
    <property type="entry name" value="TRANSCRIPTION FACTOR AP-4"/>
    <property type="match status" value="1"/>
</dbReference>
<feature type="compositionally biased region" description="Polar residues" evidence="7">
    <location>
        <begin position="233"/>
        <end position="242"/>
    </location>
</feature>
<feature type="compositionally biased region" description="Polar residues" evidence="7">
    <location>
        <begin position="391"/>
        <end position="400"/>
    </location>
</feature>
<organism evidence="9 10">
    <name type="scientific">Cronartium quercuum f. sp. fusiforme G11</name>
    <dbReference type="NCBI Taxonomy" id="708437"/>
    <lineage>
        <taxon>Eukaryota</taxon>
        <taxon>Fungi</taxon>
        <taxon>Dikarya</taxon>
        <taxon>Basidiomycota</taxon>
        <taxon>Pucciniomycotina</taxon>
        <taxon>Pucciniomycetes</taxon>
        <taxon>Pucciniales</taxon>
        <taxon>Coleosporiaceae</taxon>
        <taxon>Cronartium</taxon>
    </lineage>
</organism>
<keyword evidence="3" id="KW-0238">DNA-binding</keyword>
<gene>
    <name evidence="9" type="ORF">CROQUDRAFT_136705</name>
</gene>
<dbReference type="PROSITE" id="PS50888">
    <property type="entry name" value="BHLH"/>
    <property type="match status" value="1"/>
</dbReference>
<dbReference type="InterPro" id="IPR011598">
    <property type="entry name" value="bHLH_dom"/>
</dbReference>
<feature type="coiled-coil region" evidence="6">
    <location>
        <begin position="446"/>
        <end position="473"/>
    </location>
</feature>
<feature type="compositionally biased region" description="Polar residues" evidence="7">
    <location>
        <begin position="285"/>
        <end position="306"/>
    </location>
</feature>
<protein>
    <recommendedName>
        <fullName evidence="8">BHLH domain-containing protein</fullName>
    </recommendedName>
</protein>
<dbReference type="Gene3D" id="4.10.280.10">
    <property type="entry name" value="Helix-loop-helix DNA-binding domain"/>
    <property type="match status" value="1"/>
</dbReference>
<dbReference type="OrthoDB" id="2504073at2759"/>
<dbReference type="AlphaFoldDB" id="A0A9P6N7I7"/>
<keyword evidence="10" id="KW-1185">Reference proteome</keyword>
<feature type="compositionally biased region" description="Polar residues" evidence="7">
    <location>
        <begin position="8"/>
        <end position="25"/>
    </location>
</feature>
<evidence type="ECO:0000259" key="8">
    <source>
        <dbReference type="PROSITE" id="PS50888"/>
    </source>
</evidence>
<keyword evidence="4" id="KW-0804">Transcription</keyword>
<feature type="compositionally biased region" description="Low complexity" evidence="7">
    <location>
        <begin position="307"/>
        <end position="326"/>
    </location>
</feature>
<dbReference type="InterPro" id="IPR052207">
    <property type="entry name" value="Max-like/E-box_TFs"/>
</dbReference>
<dbReference type="GO" id="GO:0000981">
    <property type="term" value="F:DNA-binding transcription factor activity, RNA polymerase II-specific"/>
    <property type="evidence" value="ECO:0007669"/>
    <property type="project" value="TreeGrafter"/>
</dbReference>
<evidence type="ECO:0000256" key="2">
    <source>
        <dbReference type="ARBA" id="ARBA00023015"/>
    </source>
</evidence>
<dbReference type="InterPro" id="IPR036638">
    <property type="entry name" value="HLH_DNA-bd_sf"/>
</dbReference>
<evidence type="ECO:0000256" key="1">
    <source>
        <dbReference type="ARBA" id="ARBA00004123"/>
    </source>
</evidence>
<feature type="compositionally biased region" description="Low complexity" evidence="7">
    <location>
        <begin position="220"/>
        <end position="232"/>
    </location>
</feature>
<proteinExistence type="predicted"/>
<comment type="caution">
    <text evidence="9">The sequence shown here is derived from an EMBL/GenBank/DDBJ whole genome shotgun (WGS) entry which is preliminary data.</text>
</comment>
<sequence>MAADYDLNTISSPTSPSPHQSLFSTSESDSLKGFLEQFASDPILILNKSSTNKSNQNMLITKTSNSNYRTFNDQGSNHQSIFISPSNINASNKHQTTLPLTNHCHPITQTQLNPLQIEFEPRNRHFSSSQSNSDPNSTHHANYHDSQLIQNIRPPQPLSPTEQHHLKTNQQININHHQTTYIPPSNLTAFHHHHSSTNNKTDKTEEDDQVREISSWFEDSSNNNNTSTTSTTGQYVLPSSTNSNFYSQKVTTVKPTPVPINNQRHKHHPSIDSSIERSRNDTNHKTITSRSSLPTSNLCLQTNNNHNQSINEPSSSSSNTSSSASNQQHHIIVKKSSSNLSGHGKKDKIGLLSQEQKRANHIASEQKRRAAIRLGYDKLCEVVPSLKASLNNDNWVSNNSKESDEESLNLSNKTKQRKKRRKVGEDLGLGNMDGRSSGPKSEAVVLAQTVEYLRQLEDERKKLLNKLQLTKSFLQQNGININHHHEKMIWEEKWDSKLHATI</sequence>
<feature type="region of interest" description="Disordered" evidence="7">
    <location>
        <begin position="391"/>
        <end position="440"/>
    </location>
</feature>
<evidence type="ECO:0000256" key="6">
    <source>
        <dbReference type="SAM" id="Coils"/>
    </source>
</evidence>